<feature type="transmembrane region" description="Helical" evidence="3">
    <location>
        <begin position="66"/>
        <end position="89"/>
    </location>
</feature>
<evidence type="ECO:0008006" key="6">
    <source>
        <dbReference type="Google" id="ProtNLM"/>
    </source>
</evidence>
<feature type="coiled-coil region" evidence="1">
    <location>
        <begin position="91"/>
        <end position="118"/>
    </location>
</feature>
<reference evidence="4" key="1">
    <citation type="submission" date="2022-06" db="EMBL/GenBank/DDBJ databases">
        <title>Isolation of gut microbiota from human fecal samples.</title>
        <authorList>
            <person name="Pamer E.G."/>
            <person name="Barat B."/>
            <person name="Waligurski E."/>
            <person name="Medina S."/>
            <person name="Paddock L."/>
            <person name="Mostad J."/>
        </authorList>
    </citation>
    <scope>NUCLEOTIDE SEQUENCE</scope>
    <source>
        <strain evidence="4">DFI.9.91</strain>
    </source>
</reference>
<accession>A0AAW5JSJ0</accession>
<evidence type="ECO:0000313" key="5">
    <source>
        <dbReference type="Proteomes" id="UP001204562"/>
    </source>
</evidence>
<protein>
    <recommendedName>
        <fullName evidence="6">Cell division protein FtsL</fullName>
    </recommendedName>
</protein>
<keyword evidence="3" id="KW-1133">Transmembrane helix</keyword>
<evidence type="ECO:0000256" key="2">
    <source>
        <dbReference type="SAM" id="MobiDB-lite"/>
    </source>
</evidence>
<name>A0AAW5JSJ0_9FIRM</name>
<comment type="caution">
    <text evidence="4">The sequence shown here is derived from an EMBL/GenBank/DDBJ whole genome shotgun (WGS) entry which is preliminary data.</text>
</comment>
<keyword evidence="3" id="KW-0472">Membrane</keyword>
<feature type="compositionally biased region" description="Basic residues" evidence="2">
    <location>
        <begin position="44"/>
        <end position="54"/>
    </location>
</feature>
<evidence type="ECO:0000313" key="4">
    <source>
        <dbReference type="EMBL" id="MCQ4770578.1"/>
    </source>
</evidence>
<organism evidence="4 5">
    <name type="scientific">Intestinimonas massiliensis</name>
    <name type="common">ex Afouda et al. 2020</name>
    <dbReference type="NCBI Taxonomy" id="1673721"/>
    <lineage>
        <taxon>Bacteria</taxon>
        <taxon>Bacillati</taxon>
        <taxon>Bacillota</taxon>
        <taxon>Clostridia</taxon>
        <taxon>Eubacteriales</taxon>
        <taxon>Intestinimonas</taxon>
    </lineage>
</organism>
<keyword evidence="3" id="KW-0812">Transmembrane</keyword>
<dbReference type="RefSeq" id="WP_256303992.1">
    <property type="nucleotide sequence ID" value="NZ_JANFYS010000016.1"/>
</dbReference>
<feature type="region of interest" description="Disordered" evidence="2">
    <location>
        <begin position="26"/>
        <end position="56"/>
    </location>
</feature>
<keyword evidence="1" id="KW-0175">Coiled coil</keyword>
<sequence length="187" mass="20609">MAVAAAGRKTRYQSYGNVAYDPAYAQPARRPAERGGAEVLRPQPKVRPRQRAAARPKVQVREQGRVSIFAVVGFLAVGVFAALVMMSYVRLTVVSDQVVSLRSELDNLKTEESKLMARYDLAFDLSAIEAQVTADGSMTKPQSGQIVMLDMSEPDTVVRYRAEGETEKSGLLDKTKEILSGFQAYFQ</sequence>
<dbReference type="AlphaFoldDB" id="A0AAW5JSJ0"/>
<evidence type="ECO:0000256" key="3">
    <source>
        <dbReference type="SAM" id="Phobius"/>
    </source>
</evidence>
<evidence type="ECO:0000256" key="1">
    <source>
        <dbReference type="SAM" id="Coils"/>
    </source>
</evidence>
<proteinExistence type="predicted"/>
<dbReference type="Proteomes" id="UP001204562">
    <property type="component" value="Unassembled WGS sequence"/>
</dbReference>
<dbReference type="EMBL" id="JANFYS010000016">
    <property type="protein sequence ID" value="MCQ4770578.1"/>
    <property type="molecule type" value="Genomic_DNA"/>
</dbReference>
<gene>
    <name evidence="4" type="ORF">NE579_08890</name>
</gene>